<evidence type="ECO:0000256" key="3">
    <source>
        <dbReference type="ARBA" id="ARBA00022692"/>
    </source>
</evidence>
<dbReference type="Pfam" id="PF00452">
    <property type="entry name" value="Bcl-2"/>
    <property type="match status" value="1"/>
</dbReference>
<dbReference type="PANTHER" id="PTHR11256:SF47">
    <property type="entry name" value="BCL-2-LIKE PROTEIN 10"/>
    <property type="match status" value="1"/>
</dbReference>
<dbReference type="InterPro" id="IPR002475">
    <property type="entry name" value="Bcl2-like"/>
</dbReference>
<keyword evidence="6" id="KW-0472">Membrane</keyword>
<accession>A0AAV2R920</accession>
<reference evidence="9 10" key="1">
    <citation type="submission" date="2024-05" db="EMBL/GenBank/DDBJ databases">
        <authorList>
            <person name="Wallberg A."/>
        </authorList>
    </citation>
    <scope>NUCLEOTIDE SEQUENCE [LARGE SCALE GENOMIC DNA]</scope>
</reference>
<keyword evidence="4" id="KW-0053">Apoptosis</keyword>
<keyword evidence="5" id="KW-1133">Transmembrane helix</keyword>
<evidence type="ECO:0000256" key="4">
    <source>
        <dbReference type="ARBA" id="ARBA00022703"/>
    </source>
</evidence>
<dbReference type="PROSITE" id="PS50062">
    <property type="entry name" value="BCL2_FAMILY"/>
    <property type="match status" value="1"/>
</dbReference>
<dbReference type="PANTHER" id="PTHR11256">
    <property type="entry name" value="BCL-2 RELATED"/>
    <property type="match status" value="1"/>
</dbReference>
<feature type="region of interest" description="Disordered" evidence="7">
    <location>
        <begin position="123"/>
        <end position="142"/>
    </location>
</feature>
<evidence type="ECO:0000256" key="6">
    <source>
        <dbReference type="ARBA" id="ARBA00023136"/>
    </source>
</evidence>
<sequence>MRRLSNQTMAPVDQQLPGAASPEGLPNTTAHCPDRENETSGASGGKAEAEGVPSSAGDSDSNLSGDDSDSHGGGSEVEAEDDTHGAAAVGAQQVEQKTISESKEGSNTVTADHLQGAAAVEAQQVEQHEAKEGSQPNGNQSVIDTDRSVETKAESLAEYIILNLLGKCKKNKSNDKVERTLLRCVKTMMSKHELLFKGMMKRLTITQETGYMTFVSVAHELFEGDKIAVNWGRIVALYSFGGQLALHCAENQMEDFAMNIAKFMGRYSSEVVAPFVRKSGGWNKLCEEYPEEEDLENKAWNFLTWTALGLGIVSAVSFFTSH</sequence>
<feature type="region of interest" description="Disordered" evidence="7">
    <location>
        <begin position="1"/>
        <end position="84"/>
    </location>
</feature>
<dbReference type="AlphaFoldDB" id="A0AAV2R920"/>
<evidence type="ECO:0000256" key="5">
    <source>
        <dbReference type="ARBA" id="ARBA00022989"/>
    </source>
</evidence>
<comment type="caution">
    <text evidence="9">The sequence shown here is derived from an EMBL/GenBank/DDBJ whole genome shotgun (WGS) entry which is preliminary data.</text>
</comment>
<comment type="subcellular location">
    <subcellularLocation>
        <location evidence="1">Endomembrane system</location>
    </subcellularLocation>
</comment>
<dbReference type="InterPro" id="IPR036834">
    <property type="entry name" value="Bcl-2-like_sf"/>
</dbReference>
<evidence type="ECO:0000313" key="10">
    <source>
        <dbReference type="Proteomes" id="UP001497623"/>
    </source>
</evidence>
<dbReference type="InterPro" id="IPR026298">
    <property type="entry name" value="Bcl-2_fam"/>
</dbReference>
<dbReference type="GO" id="GO:0012505">
    <property type="term" value="C:endomembrane system"/>
    <property type="evidence" value="ECO:0007669"/>
    <property type="project" value="UniProtKB-SubCell"/>
</dbReference>
<protein>
    <recommendedName>
        <fullName evidence="8">Bcl-2 Bcl-2 homology region 1-3 domain-containing protein</fullName>
    </recommendedName>
</protein>
<proteinExistence type="inferred from homology"/>
<gene>
    <name evidence="9" type="ORF">MNOR_LOCUS22027</name>
</gene>
<evidence type="ECO:0000313" key="9">
    <source>
        <dbReference type="EMBL" id="CAL4120400.1"/>
    </source>
</evidence>
<dbReference type="GO" id="GO:0001836">
    <property type="term" value="P:release of cytochrome c from mitochondria"/>
    <property type="evidence" value="ECO:0007669"/>
    <property type="project" value="TreeGrafter"/>
</dbReference>
<organism evidence="9 10">
    <name type="scientific">Meganyctiphanes norvegica</name>
    <name type="common">Northern krill</name>
    <name type="synonym">Thysanopoda norvegica</name>
    <dbReference type="NCBI Taxonomy" id="48144"/>
    <lineage>
        <taxon>Eukaryota</taxon>
        <taxon>Metazoa</taxon>
        <taxon>Ecdysozoa</taxon>
        <taxon>Arthropoda</taxon>
        <taxon>Crustacea</taxon>
        <taxon>Multicrustacea</taxon>
        <taxon>Malacostraca</taxon>
        <taxon>Eumalacostraca</taxon>
        <taxon>Eucarida</taxon>
        <taxon>Euphausiacea</taxon>
        <taxon>Euphausiidae</taxon>
        <taxon>Meganyctiphanes</taxon>
    </lineage>
</organism>
<dbReference type="SUPFAM" id="SSF56854">
    <property type="entry name" value="Bcl-2 inhibitors of programmed cell death"/>
    <property type="match status" value="1"/>
</dbReference>
<evidence type="ECO:0000259" key="8">
    <source>
        <dbReference type="SMART" id="SM00337"/>
    </source>
</evidence>
<dbReference type="SMART" id="SM00337">
    <property type="entry name" value="BCL"/>
    <property type="match status" value="1"/>
</dbReference>
<dbReference type="GO" id="GO:0097192">
    <property type="term" value="P:extrinsic apoptotic signaling pathway in absence of ligand"/>
    <property type="evidence" value="ECO:0007669"/>
    <property type="project" value="TreeGrafter"/>
</dbReference>
<keyword evidence="3" id="KW-0812">Transmembrane</keyword>
<dbReference type="GO" id="GO:0042981">
    <property type="term" value="P:regulation of apoptotic process"/>
    <property type="evidence" value="ECO:0007669"/>
    <property type="project" value="InterPro"/>
</dbReference>
<dbReference type="CDD" id="cd06845">
    <property type="entry name" value="Bcl-2_like"/>
    <property type="match status" value="1"/>
</dbReference>
<feature type="compositionally biased region" description="Low complexity" evidence="7">
    <location>
        <begin position="50"/>
        <end position="65"/>
    </location>
</feature>
<evidence type="ECO:0000256" key="7">
    <source>
        <dbReference type="SAM" id="MobiDB-lite"/>
    </source>
</evidence>
<dbReference type="Proteomes" id="UP001497623">
    <property type="component" value="Unassembled WGS sequence"/>
</dbReference>
<keyword evidence="10" id="KW-1185">Reference proteome</keyword>
<feature type="domain" description="Bcl-2 Bcl-2 homology region 1-3" evidence="8">
    <location>
        <begin position="181"/>
        <end position="282"/>
    </location>
</feature>
<name>A0AAV2R920_MEGNR</name>
<dbReference type="GO" id="GO:0008630">
    <property type="term" value="P:intrinsic apoptotic signaling pathway in response to DNA damage"/>
    <property type="evidence" value="ECO:0007669"/>
    <property type="project" value="TreeGrafter"/>
</dbReference>
<dbReference type="Gene3D" id="1.10.437.10">
    <property type="entry name" value="Blc2-like"/>
    <property type="match status" value="1"/>
</dbReference>
<dbReference type="EMBL" id="CAXKWB010018206">
    <property type="protein sequence ID" value="CAL4120400.1"/>
    <property type="molecule type" value="Genomic_DNA"/>
</dbReference>
<comment type="similarity">
    <text evidence="2">Belongs to the Bcl-2 family.</text>
</comment>
<evidence type="ECO:0000256" key="1">
    <source>
        <dbReference type="ARBA" id="ARBA00004308"/>
    </source>
</evidence>
<dbReference type="GO" id="GO:0051400">
    <property type="term" value="F:BH domain binding"/>
    <property type="evidence" value="ECO:0007669"/>
    <property type="project" value="TreeGrafter"/>
</dbReference>
<dbReference type="GO" id="GO:0005741">
    <property type="term" value="C:mitochondrial outer membrane"/>
    <property type="evidence" value="ECO:0007669"/>
    <property type="project" value="TreeGrafter"/>
</dbReference>
<dbReference type="InterPro" id="IPR046371">
    <property type="entry name" value="Bcl-2_BH1-3"/>
</dbReference>
<evidence type="ECO:0000256" key="2">
    <source>
        <dbReference type="ARBA" id="ARBA00009458"/>
    </source>
</evidence>